<evidence type="ECO:0000313" key="1">
    <source>
        <dbReference type="EMBL" id="MBI6883125.1"/>
    </source>
</evidence>
<proteinExistence type="predicted"/>
<accession>A0A8I1EAX6</accession>
<dbReference type="EMBL" id="JAEHTE010000002">
    <property type="protein sequence ID" value="MBI6883125.1"/>
    <property type="molecule type" value="Genomic_DNA"/>
</dbReference>
<protein>
    <submittedName>
        <fullName evidence="1">Uncharacterized protein</fullName>
    </submittedName>
</protein>
<comment type="caution">
    <text evidence="1">The sequence shown here is derived from an EMBL/GenBank/DDBJ whole genome shotgun (WGS) entry which is preliminary data.</text>
</comment>
<dbReference type="RefSeq" id="WP_198746739.1">
    <property type="nucleotide sequence ID" value="NZ_JAEHTE010000002.1"/>
</dbReference>
<gene>
    <name evidence="1" type="ORF">JEU22_04305</name>
</gene>
<reference evidence="1" key="1">
    <citation type="submission" date="2020-12" db="EMBL/GenBank/DDBJ databases">
        <title>Enhanced detection system for hospital associated transmission using whole genome sequencing surveillance.</title>
        <authorList>
            <person name="Harrison L.H."/>
            <person name="Van Tyne D."/>
            <person name="Marsh J.W."/>
            <person name="Griffith M.P."/>
            <person name="Snyder D.J."/>
            <person name="Cooper V.S."/>
            <person name="Mustapha M."/>
        </authorList>
    </citation>
    <scope>NUCLEOTIDE SEQUENCE</scope>
    <source>
        <strain evidence="1">PSB00042</strain>
    </source>
</reference>
<dbReference type="Proteomes" id="UP000637061">
    <property type="component" value="Unassembled WGS sequence"/>
</dbReference>
<evidence type="ECO:0000313" key="2">
    <source>
        <dbReference type="Proteomes" id="UP000637061"/>
    </source>
</evidence>
<name>A0A8I1EAX6_PSEPU</name>
<sequence length="131" mass="14843">MQVDLGLTELDAQSAAQAFDDGLAAKLRDYLRNECILDIAGTNRVMELLKRIYINGVRMLQAQFYFTPAELRIDYPEQEPSQEIIEASQQMSQAIGKQISENLVNAQLAILYSAASHLAMQDEKVFKRPRH</sequence>
<dbReference type="AlphaFoldDB" id="A0A8I1EAX6"/>
<organism evidence="1 2">
    <name type="scientific">Pseudomonas putida</name>
    <name type="common">Arthrobacter siderocapsulatus</name>
    <dbReference type="NCBI Taxonomy" id="303"/>
    <lineage>
        <taxon>Bacteria</taxon>
        <taxon>Pseudomonadati</taxon>
        <taxon>Pseudomonadota</taxon>
        <taxon>Gammaproteobacteria</taxon>
        <taxon>Pseudomonadales</taxon>
        <taxon>Pseudomonadaceae</taxon>
        <taxon>Pseudomonas</taxon>
    </lineage>
</organism>